<feature type="compositionally biased region" description="Basic and acidic residues" evidence="5">
    <location>
        <begin position="385"/>
        <end position="402"/>
    </location>
</feature>
<dbReference type="EMBL" id="BSOG01000005">
    <property type="protein sequence ID" value="GLR14659.1"/>
    <property type="molecule type" value="Genomic_DNA"/>
</dbReference>
<dbReference type="InterPro" id="IPR037682">
    <property type="entry name" value="TonB_C"/>
</dbReference>
<comment type="subcellular location">
    <subcellularLocation>
        <location evidence="1">Membrane</location>
        <topology evidence="1">Single-pass membrane protein</topology>
    </subcellularLocation>
</comment>
<evidence type="ECO:0000313" key="8">
    <source>
        <dbReference type="Proteomes" id="UP001156706"/>
    </source>
</evidence>
<protein>
    <recommendedName>
        <fullName evidence="6">TonB C-terminal domain-containing protein</fullName>
    </recommendedName>
</protein>
<feature type="domain" description="TonB C-terminal" evidence="6">
    <location>
        <begin position="543"/>
        <end position="594"/>
    </location>
</feature>
<feature type="region of interest" description="Disordered" evidence="5">
    <location>
        <begin position="114"/>
        <end position="163"/>
    </location>
</feature>
<evidence type="ECO:0000256" key="3">
    <source>
        <dbReference type="ARBA" id="ARBA00022989"/>
    </source>
</evidence>
<accession>A0ABQ5YL27</accession>
<evidence type="ECO:0000256" key="2">
    <source>
        <dbReference type="ARBA" id="ARBA00022692"/>
    </source>
</evidence>
<evidence type="ECO:0000256" key="4">
    <source>
        <dbReference type="ARBA" id="ARBA00023136"/>
    </source>
</evidence>
<evidence type="ECO:0000259" key="6">
    <source>
        <dbReference type="Pfam" id="PF03544"/>
    </source>
</evidence>
<evidence type="ECO:0000256" key="5">
    <source>
        <dbReference type="SAM" id="MobiDB-lite"/>
    </source>
</evidence>
<keyword evidence="2" id="KW-0812">Transmembrane</keyword>
<comment type="caution">
    <text evidence="7">The sequence shown here is derived from an EMBL/GenBank/DDBJ whole genome shotgun (WGS) entry which is preliminary data.</text>
</comment>
<keyword evidence="3" id="KW-1133">Transmembrane helix</keyword>
<reference evidence="8" key="1">
    <citation type="journal article" date="2019" name="Int. J. Syst. Evol. Microbiol.">
        <title>The Global Catalogue of Microorganisms (GCM) 10K type strain sequencing project: providing services to taxonomists for standard genome sequencing and annotation.</title>
        <authorList>
            <consortium name="The Broad Institute Genomics Platform"/>
            <consortium name="The Broad Institute Genome Sequencing Center for Infectious Disease"/>
            <person name="Wu L."/>
            <person name="Ma J."/>
        </authorList>
    </citation>
    <scope>NUCLEOTIDE SEQUENCE [LARGE SCALE GENOMIC DNA]</scope>
    <source>
        <strain evidence="8">NBRC 110044</strain>
    </source>
</reference>
<dbReference type="Proteomes" id="UP001156706">
    <property type="component" value="Unassembled WGS sequence"/>
</dbReference>
<dbReference type="NCBIfam" id="TIGR01352">
    <property type="entry name" value="tonB_Cterm"/>
    <property type="match status" value="1"/>
</dbReference>
<dbReference type="Gene3D" id="3.30.1150.10">
    <property type="match status" value="1"/>
</dbReference>
<sequence>MVAAGLLSPFQKPPMADTPHRRKFIEPIDWAVLASVLVHCLILALRFGLPGENSQPGPLPPEPLSVTLDDSVLAPEPLSIPLPPTAAASTGIAAEAPEELNAAASFNITVLRAPDEATRPDKTPSDATVERKAGSNRVRKPVMTADQGSWRTAAGAETPEAVPDTLAEAAPGKSTIMVPEDELTPAAPQPELGAPELMNNTPVTDTPPEPAPTTSTDAAALAQAEIARQTAEAAAAEAAKQAEQTRLAAEAAAKRAEEQTKAEQARKIAEQQAAERQKADAQARQLAEAAAQQQAEAAAQARQAQQAAAEKLRAEEQARQAQIRLAAEQLARKQAEEAAKAEQTRQALQAAAEQQKAEALARQKAEALARAEQQRQLAEQQAAAEQRRAEAAAAQRRQEEAARATQAAAAQRQAEAAAEQARRQASAATRSPTGNGTGTGTGRQADKGGDGSGTPSGLGITLPIEPPVGLSLTERALQQARQGNLRAEKPPSSGRGRIANYSQAAAAAEPELRFYAESLNIKLNRIGALNAPRLSADRFYRPVQLTIIVNSDGSLADILVRHSSGDSKLDDAARRIVQMSLPFAPFPAGMQERYDRIEIGRNWDFGAGTAGLLN</sequence>
<feature type="region of interest" description="Disordered" evidence="5">
    <location>
        <begin position="249"/>
        <end position="284"/>
    </location>
</feature>
<dbReference type="SUPFAM" id="SSF74653">
    <property type="entry name" value="TolA/TonB C-terminal domain"/>
    <property type="match status" value="1"/>
</dbReference>
<proteinExistence type="predicted"/>
<keyword evidence="8" id="KW-1185">Reference proteome</keyword>
<name>A0ABQ5YL27_9NEIS</name>
<feature type="compositionally biased region" description="Basic and acidic residues" evidence="5">
    <location>
        <begin position="114"/>
        <end position="133"/>
    </location>
</feature>
<feature type="compositionally biased region" description="Basic and acidic residues" evidence="5">
    <location>
        <begin position="252"/>
        <end position="281"/>
    </location>
</feature>
<dbReference type="Pfam" id="PF03544">
    <property type="entry name" value="TonB_C"/>
    <property type="match status" value="1"/>
</dbReference>
<keyword evidence="4" id="KW-0472">Membrane</keyword>
<organism evidence="7 8">
    <name type="scientific">Chitinimonas prasina</name>
    <dbReference type="NCBI Taxonomy" id="1434937"/>
    <lineage>
        <taxon>Bacteria</taxon>
        <taxon>Pseudomonadati</taxon>
        <taxon>Pseudomonadota</taxon>
        <taxon>Betaproteobacteria</taxon>
        <taxon>Neisseriales</taxon>
        <taxon>Chitinibacteraceae</taxon>
        <taxon>Chitinimonas</taxon>
    </lineage>
</organism>
<evidence type="ECO:0000256" key="1">
    <source>
        <dbReference type="ARBA" id="ARBA00004167"/>
    </source>
</evidence>
<gene>
    <name evidence="7" type="ORF">GCM10007907_34490</name>
</gene>
<feature type="region of interest" description="Disordered" evidence="5">
    <location>
        <begin position="184"/>
        <end position="217"/>
    </location>
</feature>
<dbReference type="InterPro" id="IPR006260">
    <property type="entry name" value="TonB/TolA_C"/>
</dbReference>
<evidence type="ECO:0000313" key="7">
    <source>
        <dbReference type="EMBL" id="GLR14659.1"/>
    </source>
</evidence>
<feature type="region of interest" description="Disordered" evidence="5">
    <location>
        <begin position="378"/>
        <end position="465"/>
    </location>
</feature>
<feature type="compositionally biased region" description="Low complexity" evidence="5">
    <location>
        <begin position="403"/>
        <end position="428"/>
    </location>
</feature>